<feature type="domain" description="ABC transmembrane type-1" evidence="13">
    <location>
        <begin position="1088"/>
        <end position="1210"/>
    </location>
</feature>
<keyword evidence="6" id="KW-0378">Hydrolase</keyword>
<reference evidence="14" key="1">
    <citation type="submission" date="2013-05" db="EMBL/GenBank/DDBJ databases">
        <authorList>
            <person name="Yim A.K.Y."/>
            <person name="Chan T.F."/>
            <person name="Ji K.M."/>
            <person name="Liu X.Y."/>
            <person name="Zhou J.W."/>
            <person name="Li R.Q."/>
            <person name="Yang K.Y."/>
            <person name="Li J."/>
            <person name="Li M."/>
            <person name="Law P.T.W."/>
            <person name="Wu Y.L."/>
            <person name="Cai Z.L."/>
            <person name="Qin H."/>
            <person name="Bao Y."/>
            <person name="Leung R.K.K."/>
            <person name="Ng P.K.S."/>
            <person name="Zou J."/>
            <person name="Zhong X.J."/>
            <person name="Ran P.X."/>
            <person name="Zhong N.S."/>
            <person name="Liu Z.G."/>
            <person name="Tsui S.K.W."/>
        </authorList>
    </citation>
    <scope>NUCLEOTIDE SEQUENCE</scope>
    <source>
        <strain evidence="14">Derf</strain>
        <tissue evidence="14">Whole organism</tissue>
    </source>
</reference>
<dbReference type="InterPro" id="IPR003593">
    <property type="entry name" value="AAA+_ATPase"/>
</dbReference>
<dbReference type="InterPro" id="IPR024732">
    <property type="entry name" value="NAGLU_C"/>
</dbReference>
<evidence type="ECO:0000256" key="8">
    <source>
        <dbReference type="ARBA" id="ARBA00022989"/>
    </source>
</evidence>
<keyword evidence="15" id="KW-1185">Reference proteome</keyword>
<dbReference type="PANTHER" id="PTHR12872:SF1">
    <property type="entry name" value="ALPHA-N-ACETYLGLUCOSAMINIDASE"/>
    <property type="match status" value="1"/>
</dbReference>
<feature type="transmembrane region" description="Helical" evidence="11">
    <location>
        <begin position="1140"/>
        <end position="1159"/>
    </location>
</feature>
<comment type="subcellular location">
    <subcellularLocation>
        <location evidence="1">Membrane</location>
        <topology evidence="1">Multi-pass membrane protein</topology>
    </subcellularLocation>
</comment>
<feature type="transmembrane region" description="Helical" evidence="11">
    <location>
        <begin position="69"/>
        <end position="95"/>
    </location>
</feature>
<dbReference type="PROSITE" id="PS50929">
    <property type="entry name" value="ABC_TM1F"/>
    <property type="match status" value="3"/>
</dbReference>
<dbReference type="GO" id="GO:0140359">
    <property type="term" value="F:ABC-type transporter activity"/>
    <property type="evidence" value="ECO:0007669"/>
    <property type="project" value="InterPro"/>
</dbReference>
<evidence type="ECO:0000256" key="1">
    <source>
        <dbReference type="ARBA" id="ARBA00004141"/>
    </source>
</evidence>
<dbReference type="GO" id="GO:0005524">
    <property type="term" value="F:ATP binding"/>
    <property type="evidence" value="ECO:0007669"/>
    <property type="project" value="UniProtKB-KW"/>
</dbReference>
<feature type="transmembrane region" description="Helical" evidence="11">
    <location>
        <begin position="115"/>
        <end position="141"/>
    </location>
</feature>
<evidence type="ECO:0000256" key="6">
    <source>
        <dbReference type="ARBA" id="ARBA00022801"/>
    </source>
</evidence>
<feature type="transmembrane region" description="Helical" evidence="11">
    <location>
        <begin position="237"/>
        <end position="258"/>
    </location>
</feature>
<evidence type="ECO:0000256" key="9">
    <source>
        <dbReference type="ARBA" id="ARBA00023136"/>
    </source>
</evidence>
<dbReference type="InterPro" id="IPR017871">
    <property type="entry name" value="ABC_transporter-like_CS"/>
</dbReference>
<dbReference type="GO" id="GO:0016887">
    <property type="term" value="F:ATP hydrolysis activity"/>
    <property type="evidence" value="ECO:0007669"/>
    <property type="project" value="InterPro"/>
</dbReference>
<gene>
    <name evidence="14" type="primary">ABCC4_2</name>
    <name evidence="14" type="ORF">DERF_007876</name>
</gene>
<dbReference type="GO" id="GO:0016020">
    <property type="term" value="C:membrane"/>
    <property type="evidence" value="ECO:0007669"/>
    <property type="project" value="UniProtKB-SubCell"/>
</dbReference>
<dbReference type="Gene3D" id="1.20.1560.10">
    <property type="entry name" value="ABC transporter type 1, transmembrane domain"/>
    <property type="match status" value="3"/>
</dbReference>
<keyword evidence="3 11" id="KW-0812">Transmembrane</keyword>
<dbReference type="PROSITE" id="PS00211">
    <property type="entry name" value="ABC_TRANSPORTER_1"/>
    <property type="match status" value="2"/>
</dbReference>
<feature type="transmembrane region" description="Helical" evidence="11">
    <location>
        <begin position="658"/>
        <end position="678"/>
    </location>
</feature>
<proteinExistence type="predicted"/>
<dbReference type="Pfam" id="PF05089">
    <property type="entry name" value="NAGLU"/>
    <property type="match status" value="2"/>
</dbReference>
<feature type="domain" description="ABC transmembrane type-1" evidence="13">
    <location>
        <begin position="499"/>
        <end position="677"/>
    </location>
</feature>
<feature type="transmembrane region" description="Helical" evidence="11">
    <location>
        <begin position="1265"/>
        <end position="1287"/>
    </location>
</feature>
<feature type="transmembrane region" description="Helical" evidence="11">
    <location>
        <begin position="264"/>
        <end position="285"/>
    </location>
</feature>
<evidence type="ECO:0000256" key="2">
    <source>
        <dbReference type="ARBA" id="ARBA00022448"/>
    </source>
</evidence>
<dbReference type="InterPro" id="IPR029018">
    <property type="entry name" value="Hex-like_dom2"/>
</dbReference>
<protein>
    <submittedName>
        <fullName evidence="14">Multidrug resistance-associated protein 4</fullName>
    </submittedName>
</protein>
<feature type="transmembrane region" description="Helical" evidence="11">
    <location>
        <begin position="1073"/>
        <end position="1098"/>
    </location>
</feature>
<evidence type="ECO:0000256" key="7">
    <source>
        <dbReference type="ARBA" id="ARBA00022840"/>
    </source>
</evidence>
<dbReference type="Gene3D" id="3.20.20.80">
    <property type="entry name" value="Glycosidases"/>
    <property type="match status" value="2"/>
</dbReference>
<dbReference type="Gene3D" id="3.40.50.300">
    <property type="entry name" value="P-loop containing nucleotide triphosphate hydrolases"/>
    <property type="match status" value="2"/>
</dbReference>
<dbReference type="EMBL" id="ASGP02000003">
    <property type="protein sequence ID" value="KAH9517192.1"/>
    <property type="molecule type" value="Genomic_DNA"/>
</dbReference>
<evidence type="ECO:0000259" key="12">
    <source>
        <dbReference type="PROSITE" id="PS50893"/>
    </source>
</evidence>
<keyword evidence="9 11" id="KW-0472">Membrane</keyword>
<evidence type="ECO:0000313" key="14">
    <source>
        <dbReference type="EMBL" id="KAH9517192.1"/>
    </source>
</evidence>
<accession>A0A922I196</accession>
<evidence type="ECO:0000313" key="15">
    <source>
        <dbReference type="Proteomes" id="UP000790347"/>
    </source>
</evidence>
<dbReference type="PANTHER" id="PTHR12872">
    <property type="entry name" value="ALPHA-N-ACETYLGLUCOSAMINIDASE"/>
    <property type="match status" value="1"/>
</dbReference>
<feature type="domain" description="ABC transmembrane type-1" evidence="13">
    <location>
        <begin position="1211"/>
        <end position="1323"/>
    </location>
</feature>
<evidence type="ECO:0000259" key="13">
    <source>
        <dbReference type="PROSITE" id="PS50929"/>
    </source>
</evidence>
<dbReference type="InterPro" id="IPR003439">
    <property type="entry name" value="ABC_transporter-like_ATP-bd"/>
</dbReference>
<organism evidence="14 15">
    <name type="scientific">Dermatophagoides farinae</name>
    <name type="common">American house dust mite</name>
    <dbReference type="NCBI Taxonomy" id="6954"/>
    <lineage>
        <taxon>Eukaryota</taxon>
        <taxon>Metazoa</taxon>
        <taxon>Ecdysozoa</taxon>
        <taxon>Arthropoda</taxon>
        <taxon>Chelicerata</taxon>
        <taxon>Arachnida</taxon>
        <taxon>Acari</taxon>
        <taxon>Acariformes</taxon>
        <taxon>Sarcoptiformes</taxon>
        <taxon>Astigmata</taxon>
        <taxon>Psoroptidia</taxon>
        <taxon>Analgoidea</taxon>
        <taxon>Pyroglyphidae</taxon>
        <taxon>Dermatophagoidinae</taxon>
        <taxon>Dermatophagoides</taxon>
    </lineage>
</organism>
<dbReference type="Pfam" id="PF00005">
    <property type="entry name" value="ABC_tran"/>
    <property type="match status" value="2"/>
</dbReference>
<keyword evidence="2" id="KW-0813">Transport</keyword>
<feature type="transmembrane region" description="Helical" evidence="11">
    <location>
        <begin position="552"/>
        <end position="572"/>
    </location>
</feature>
<dbReference type="InterPro" id="IPR024733">
    <property type="entry name" value="NAGLU_tim-barrel"/>
</dbReference>
<dbReference type="Gene3D" id="3.30.379.10">
    <property type="entry name" value="Chitobiase/beta-hexosaminidase domain 2-like"/>
    <property type="match status" value="2"/>
</dbReference>
<comment type="caution">
    <text evidence="14">The sequence shown here is derived from an EMBL/GenBank/DDBJ whole genome shotgun (WGS) entry which is preliminary data.</text>
</comment>
<feature type="transmembrane region" description="Helical" evidence="11">
    <location>
        <begin position="698"/>
        <end position="716"/>
    </location>
</feature>
<dbReference type="Proteomes" id="UP000790347">
    <property type="component" value="Unassembled WGS sequence"/>
</dbReference>
<evidence type="ECO:0000256" key="4">
    <source>
        <dbReference type="ARBA" id="ARBA00022737"/>
    </source>
</evidence>
<dbReference type="Pfam" id="PF12972">
    <property type="entry name" value="NAGLU_C"/>
    <property type="match status" value="1"/>
</dbReference>
<dbReference type="CDD" id="cd03244">
    <property type="entry name" value="ABCC_MRP_domain2"/>
    <property type="match status" value="1"/>
</dbReference>
<keyword evidence="4" id="KW-0677">Repeat</keyword>
<keyword evidence="7" id="KW-0067">ATP-binding</keyword>
<dbReference type="PROSITE" id="PS50893">
    <property type="entry name" value="ABC_TRANSPORTER_2"/>
    <property type="match status" value="2"/>
</dbReference>
<keyword evidence="8 11" id="KW-1133">Transmembrane helix</keyword>
<feature type="transmembrane region" description="Helical" evidence="11">
    <location>
        <begin position="37"/>
        <end position="57"/>
    </location>
</feature>
<keyword evidence="5" id="KW-0547">Nucleotide-binding</keyword>
<dbReference type="InterPro" id="IPR007781">
    <property type="entry name" value="NAGLU"/>
</dbReference>
<dbReference type="SUPFAM" id="SSF90123">
    <property type="entry name" value="ABC transporter transmembrane region"/>
    <property type="match status" value="2"/>
</dbReference>
<evidence type="ECO:0000256" key="11">
    <source>
        <dbReference type="SAM" id="Phobius"/>
    </source>
</evidence>
<evidence type="ECO:0000256" key="10">
    <source>
        <dbReference type="SAM" id="MobiDB-lite"/>
    </source>
</evidence>
<feature type="domain" description="ABC transporter" evidence="12">
    <location>
        <begin position="1359"/>
        <end position="1588"/>
    </location>
</feature>
<dbReference type="FunFam" id="3.40.50.300:FF:000163">
    <property type="entry name" value="Multidrug resistance-associated protein member 4"/>
    <property type="match status" value="1"/>
</dbReference>
<dbReference type="Gene3D" id="1.20.120.670">
    <property type="entry name" value="N-acetyl-b-d-glucoasminidase"/>
    <property type="match status" value="1"/>
</dbReference>
<reference evidence="14" key="2">
    <citation type="journal article" date="2022" name="Res Sq">
        <title>Comparative Genomics Reveals Insights into the Divergent Evolution of Astigmatic Mites and Household Pest Adaptations.</title>
        <authorList>
            <person name="Xiong Q."/>
            <person name="Wan A.T.-Y."/>
            <person name="Liu X.-Y."/>
            <person name="Fung C.S.-H."/>
            <person name="Xiao X."/>
            <person name="Malainual N."/>
            <person name="Hou J."/>
            <person name="Wang L."/>
            <person name="Wang M."/>
            <person name="Yang K."/>
            <person name="Cui Y."/>
            <person name="Leung E."/>
            <person name="Nong W."/>
            <person name="Shin S.-K."/>
            <person name="Au S."/>
            <person name="Jeong K.Y."/>
            <person name="Chew F.T."/>
            <person name="Hui J."/>
            <person name="Leung T.F."/>
            <person name="Tungtrongchitr A."/>
            <person name="Zhong N."/>
            <person name="Liu Z."/>
            <person name="Tsui S."/>
        </authorList>
    </citation>
    <scope>NUCLEOTIDE SEQUENCE</scope>
    <source>
        <strain evidence="14">Derf</strain>
        <tissue evidence="14">Whole organism</tissue>
    </source>
</reference>
<dbReference type="Pfam" id="PF00664">
    <property type="entry name" value="ABC_membrane"/>
    <property type="match status" value="2"/>
</dbReference>
<feature type="region of interest" description="Disordered" evidence="10">
    <location>
        <begin position="966"/>
        <end position="991"/>
    </location>
</feature>
<feature type="compositionally biased region" description="Polar residues" evidence="10">
    <location>
        <begin position="966"/>
        <end position="976"/>
    </location>
</feature>
<dbReference type="InterPro" id="IPR011527">
    <property type="entry name" value="ABC1_TM_dom"/>
</dbReference>
<feature type="domain" description="ABC transporter" evidence="12">
    <location>
        <begin position="738"/>
        <end position="960"/>
    </location>
</feature>
<feature type="transmembrane region" description="Helical" evidence="11">
    <location>
        <begin position="578"/>
        <end position="597"/>
    </location>
</feature>
<dbReference type="InterPro" id="IPR024240">
    <property type="entry name" value="NAGLU_N"/>
</dbReference>
<dbReference type="InterPro" id="IPR027417">
    <property type="entry name" value="P-loop_NTPase"/>
</dbReference>
<dbReference type="SMART" id="SM00382">
    <property type="entry name" value="AAA"/>
    <property type="match status" value="2"/>
</dbReference>
<name>A0A922I196_DERFA</name>
<dbReference type="CDD" id="cd03250">
    <property type="entry name" value="ABCC_MRP_domain1"/>
    <property type="match status" value="1"/>
</dbReference>
<dbReference type="FunFam" id="3.40.50.300:FF:000973">
    <property type="entry name" value="Multidrug resistance-associated protein 4"/>
    <property type="match status" value="1"/>
</dbReference>
<evidence type="ECO:0000256" key="5">
    <source>
        <dbReference type="ARBA" id="ARBA00022741"/>
    </source>
</evidence>
<feature type="transmembrane region" description="Helical" evidence="11">
    <location>
        <begin position="161"/>
        <end position="184"/>
    </location>
</feature>
<dbReference type="SUPFAM" id="SSF52540">
    <property type="entry name" value="P-loop containing nucleoside triphosphate hydrolases"/>
    <property type="match status" value="2"/>
</dbReference>
<sequence length="2616" mass="305130">MDRRRKNSRQYHRLMLFTFGNLGYQFQSIRLRSSFNIVKNILINVIATYGLSVYDPYDFIGENFSSNKFFITLLIFTYHILVPFSYLLITINYLIYGRQILHNIRTLIVVNFNRFYILFSIFIVVNECLFNGSFLFHFIFIERTTDLETYVNMFGWFQSDVQFHLSCFLSFIFQKSILHLLITIEHDMMDKRKNNDNNQQIQFNRYLTFENQRLLIQRLSRMASISKNVNQCLSFHLMIWLITQSFNLTLIFCIQRLSTDTASSILLLRIIVFCLYIAIISHYNLEISKQLKMIHQQLLSPYWNMANLHLNVFGIYSNTMMEERKLIQSFDPLRLYELFDIFLWKNYNKDFDLDSFDHCARYDECCRLSDRLQKRWNRELERKDKTKISLLRALLKTFGWRHIRDLFFNCFIYGFLRMINPILLGRFIYYANLYREWLFSNDQNMDSINGNSSIKMSQPNIAANQNGLEWLDKLAISSTDHHLNALFYAGIHPYFMSNFRLGMNVRVALTKLIYDKSLRLSQSAIQRITIGKIVNLISTDASRLDASFTANYFIIGGPLHCIVAMLFLYLYIGKACLGALIIILLYLPFQVVMANILSRFRSKSILLTDNRLRLMAEILPAMRVIKMYCWEKPFAMLVNLARRLEIIKIRHSMILRSINLAIFFVSNKLIAFVCFVWFLESSQQQLTAEIIRESMTFFFPMAVSFTVESYISLCRIEKFLFEEEKSIIPKSIDMIPSISLKSVTVESESDGAIILNDISLDVTPGQLTVIVGQVGSGKSTILLSILGEYRLKSGTIDTSGSLIYASQESWIFSGTIRENILFGRDFDSKRYCKVIKVAALESDLDQMPARDQTIVEDRGTSLSGGQRARISLARALYTDSDCILLDDPLSAVDTAVAKHIFEKCIKKYLKNKVVILVTHQLQFIKQADQIVVLKNGACLAQGSYQTLLNKGIDIYKYAATEMTTDQSLPTSSSSNVDHGPEHLPLNQRKSSTSSMIHADSPQYVVRLNSFNSELFVRSRTSSLMSTASSLQDETSIMEYVNRKDEQINQEQYRIETTGTDSQNKMNSFKIYCIYFRTGAGFLLLSTFILSNVLTQVFFTGTDYWLSAWTDYQENLHLQNMDPNHQFDKSPIIHKDYDKNIIIYAFLVGLLFIFSIIRTTSFFTTCMRASVNLHNIIFTSLVKVPIMFFDKTPVGIIMNRVSHTARKIKRLEATARSPLFQQLAATLAGLPTIRSYGAQAMFTERFIDKQNVHSSVLFTFLSSSRLFGISMEIMCLVYIYCLIIFLILNLDVYTGSLIGLIISQSLSLTSTFNWGVRQMTEVETYMTSVERIIEFGKLDQENLDQGKFEPEENWPSLGDINFKDVCLYYNISDEPVLKNLMFKINGGEKIGIVGRTGAGKSSIITTLFRLMQPTGTIEIDGIDTEEISLACLRKQLSIIPQEPVLFSGNIRRNLDPFNEKSDEEIWNAIEKVELKSKISSLDSLVSECGNDFSVGQKQLICMARAILRKNRILILDEATANVDPRTDSFIQETIRTEFNDCTVLTIAHRLNTIIDYDRVIVLDKGRLMQFNTPYQLIQQGNGIFYELFQNLTTEIKNELKQMAKMAHYRHIKNDRTEQSLIIVLAILILGFLHENVESSSSLSKSVAVANGIYYYLKNIANCSFSWSGDQMNYFLVNDNVPIPSESITIIIRDKFRYYQNTCTASYSNVWWQWSRWQREIDWMALHGINLPLAFNGQEIVYRRTFQRFNMSTKEIDDYFTGPAFLAWNRMGNIQTWSGPLSEHWHQYQHQLQLQILKRMRNFGMYPVVPGFAGHVSRHLKSHLKTFANISRLTDWNHTYFLEPEDPNFIKVGKVFVEEYIKLYGTDHFYNIDLFNEETPGSNDPAYLRKCSKNVYESISAADPQAIWIMQGWLFLFESSFWKQKQVEAFVTSVPSGRMIILDLFSEIIPVYQTFNGYYDQPFIWCMLHNFGGTHGMYGALNRINDELYRVRNSYKNFLGIGLTMEGIEQNDIVYDYMTETSWYDRAPDMIEWFSHYVRRRYGFMDKFLETELLDQAWQLLRISVYTDPIGIRNHGRYVITMVPKPGLHSQLSYNPLNLTEAVKLMVKFVNLNSKSETTREQLLSSETFVYDLVDMNRQALQLIFDYHYKQLDVAWIEQNESKLMMAMEKMKNILELMEQILQSSQHWLLYNWINNARSIANNSKERDYNEWQARNQITSWGPNDNIVDYAAKQWSGMFQYYYTPRWLFYFNYLQTMMAKNQTNFDPKQFQYELLRQIELPFTKATGQNLIQKANVSNLIANVNLVVKEIEQSIDHDDDMIEINVPIPYEYYDILSKYPFVRYYRADVDQVCSLKKPKTIMIMRTAVKRLLPQHYKYFIIIVDHHFIDDNGGGGYLDRFKIESIHKKQKIKITATTAVAAANGLHYYLKYVTNSSISWSGDQININIDDIPPMIDHTIEMTIREKFRYYQNACTTSYSMVWWQWNRWQRELDWMALHGINLALAFNGQEIVYRRTFQRFNLTIEEIDEYFTGPAYLAWNRMGNIQTWSGPLSEHWHQHQTKLQRKILKRMRELGMYPVVPGFSGHVPRAFRRKFPLTKMNRLANWNHFGANYSQSLFH</sequence>
<dbReference type="InterPro" id="IPR036640">
    <property type="entry name" value="ABC1_TM_sf"/>
</dbReference>
<evidence type="ECO:0000256" key="3">
    <source>
        <dbReference type="ARBA" id="ARBA00022692"/>
    </source>
</evidence>
<dbReference type="Pfam" id="PF12971">
    <property type="entry name" value="NAGLU_N"/>
    <property type="match status" value="1"/>
</dbReference>